<sequence>MTLHPELVAACKAPDLTMKKLVKVLQKHASLSKGTHFEDGQWPKDRGADHTDKLFWDSCIPLSELESPLGNLSEHDPIIRSYPSIREGLINWLCNPDRSSNINVIFHPFYGIGENRGIVNAVSRVFLDIHRLGGVVSGHYHHGRNKWEWVEGLCHFLADRYPLYRQALARRVAEDLGIFMREIAGPTLLKKLVLEPWEELAARSSLYSTRPPVVILTHKDRWKLAEILETVKRADLKPQLPALLWLVIVSSSPVSPLSLPMNSNEVDSPDVTPLQFYQHTKLSVGTCEADKMSYLALQARIRIVLRFYRPLDIDIWRLARAISGVPIFLNVLVRFLHYRVNENPLRRLERCLTYISRSPKPTNDSPYLTAVHFLRHALADTPLDLRSPAFRILECLYIHRYDANITTPRMENLLGIEKEVIIRVLKHLEWIIEAVYGFIGSTYLPKSLVLGSSKELYILESGSQHFFSEAERLGHPLLVGSRFSTMQSYFRILSLPPFQSLVPVFQTLEREGPDWVIARMIGHGLADLSYAWDLGQEEVNQKEQEKIKGEIGQFDFTRLVNLSRHISRLSFFQFLKWLSEFNKDQLVRTRAISAHDEELLRKCAGVAEPLDLFTDTTPYSYFLHPKYALLGHDTRTILVLLYTTQEALSSEIFTEWKEGVAIYSYQMLDEL</sequence>
<proteinExistence type="predicted"/>
<organism evidence="1 2">
    <name type="scientific">Leucocoprinus birnbaumii</name>
    <dbReference type="NCBI Taxonomy" id="56174"/>
    <lineage>
        <taxon>Eukaryota</taxon>
        <taxon>Fungi</taxon>
        <taxon>Dikarya</taxon>
        <taxon>Basidiomycota</taxon>
        <taxon>Agaricomycotina</taxon>
        <taxon>Agaricomycetes</taxon>
        <taxon>Agaricomycetidae</taxon>
        <taxon>Agaricales</taxon>
        <taxon>Agaricineae</taxon>
        <taxon>Agaricaceae</taxon>
        <taxon>Leucocoprinus</taxon>
    </lineage>
</organism>
<gene>
    <name evidence="1" type="ORF">NP233_g11397</name>
</gene>
<reference evidence="1" key="1">
    <citation type="submission" date="2022-07" db="EMBL/GenBank/DDBJ databases">
        <title>Genome Sequence of Leucocoprinus birnbaumii.</title>
        <authorList>
            <person name="Buettner E."/>
        </authorList>
    </citation>
    <scope>NUCLEOTIDE SEQUENCE</scope>
    <source>
        <strain evidence="1">VT141</strain>
    </source>
</reference>
<dbReference type="AlphaFoldDB" id="A0AAD5YQZ9"/>
<evidence type="ECO:0000313" key="1">
    <source>
        <dbReference type="EMBL" id="KAJ3558912.1"/>
    </source>
</evidence>
<evidence type="ECO:0000313" key="2">
    <source>
        <dbReference type="Proteomes" id="UP001213000"/>
    </source>
</evidence>
<dbReference type="Proteomes" id="UP001213000">
    <property type="component" value="Unassembled WGS sequence"/>
</dbReference>
<name>A0AAD5YQZ9_9AGAR</name>
<comment type="caution">
    <text evidence="1">The sequence shown here is derived from an EMBL/GenBank/DDBJ whole genome shotgun (WGS) entry which is preliminary data.</text>
</comment>
<accession>A0AAD5YQZ9</accession>
<keyword evidence="2" id="KW-1185">Reference proteome</keyword>
<dbReference type="EMBL" id="JANIEX010001357">
    <property type="protein sequence ID" value="KAJ3558912.1"/>
    <property type="molecule type" value="Genomic_DNA"/>
</dbReference>
<protein>
    <submittedName>
        <fullName evidence="1">Uncharacterized protein</fullName>
    </submittedName>
</protein>